<dbReference type="CDD" id="cd00586">
    <property type="entry name" value="4HBT"/>
    <property type="match status" value="1"/>
</dbReference>
<dbReference type="Gene3D" id="3.10.129.10">
    <property type="entry name" value="Hotdog Thioesterase"/>
    <property type="match status" value="1"/>
</dbReference>
<evidence type="ECO:0000256" key="6">
    <source>
        <dbReference type="ARBA" id="ARBA00023098"/>
    </source>
</evidence>
<reference evidence="10 11" key="1">
    <citation type="submission" date="2023-05" db="EMBL/GenBank/DDBJ databases">
        <title>[ruminococcus] sp. nov., isolated from a pig farm feces dump.</title>
        <authorList>
            <person name="Chang Y.-H."/>
        </authorList>
    </citation>
    <scope>NUCLEOTIDE SEQUENCE [LARGE SCALE GENOMIC DNA]</scope>
    <source>
        <strain evidence="10 11">YH-rum2234</strain>
    </source>
</reference>
<keyword evidence="2" id="KW-0444">Lipid biosynthesis</keyword>
<dbReference type="Pfam" id="PF01643">
    <property type="entry name" value="Acyl-ACP_TE"/>
    <property type="match status" value="1"/>
</dbReference>
<evidence type="ECO:0000256" key="7">
    <source>
        <dbReference type="ARBA" id="ARBA00023160"/>
    </source>
</evidence>
<sequence length="234" mass="26553">MYSFDSRVRYSEIGADGRLSLCSAVHYMQDCSIFQSELLGVGIRALEERQLAWLLSSWQIEIRRRPKLGEEITVGTWASGFKAMYGYRNFVILDGRGEWAVRANSIWIYMNTGTGRPEKVDEETVSLYCPEKPLDMEEVGRKIPIPDGLTEYPAFSVRKNQIDTNGHVNNGQYLEMAEEWLPEASRIRKLRVSYRQAARYGDTIVPFARAEADRTTVVLGAPDGLVYAVIEARG</sequence>
<evidence type="ECO:0000313" key="11">
    <source>
        <dbReference type="Proteomes" id="UP001300383"/>
    </source>
</evidence>
<evidence type="ECO:0000256" key="3">
    <source>
        <dbReference type="ARBA" id="ARBA00022801"/>
    </source>
</evidence>
<organism evidence="10 11">
    <name type="scientific">Fusibacillus kribbianus</name>
    <dbReference type="NCBI Taxonomy" id="3044208"/>
    <lineage>
        <taxon>Bacteria</taxon>
        <taxon>Bacillati</taxon>
        <taxon>Bacillota</taxon>
        <taxon>Clostridia</taxon>
        <taxon>Lachnospirales</taxon>
        <taxon>Lachnospiraceae</taxon>
        <taxon>Fusibacillus</taxon>
    </lineage>
</organism>
<evidence type="ECO:0000256" key="5">
    <source>
        <dbReference type="ARBA" id="ARBA00022946"/>
    </source>
</evidence>
<protein>
    <submittedName>
        <fullName evidence="10">Thioesterase</fullName>
    </submittedName>
</protein>
<dbReference type="InterPro" id="IPR029069">
    <property type="entry name" value="HotDog_dom_sf"/>
</dbReference>
<comment type="caution">
    <text evidence="10">The sequence shown here is derived from an EMBL/GenBank/DDBJ whole genome shotgun (WGS) entry which is preliminary data.</text>
</comment>
<keyword evidence="3" id="KW-0378">Hydrolase</keyword>
<dbReference type="Pfam" id="PF20791">
    <property type="entry name" value="Acyl-ACP_TE_C"/>
    <property type="match status" value="1"/>
</dbReference>
<feature type="domain" description="Acyl-ACP thioesterase N-terminal hotdog" evidence="8">
    <location>
        <begin position="7"/>
        <end position="128"/>
    </location>
</feature>
<keyword evidence="4" id="KW-0276">Fatty acid metabolism</keyword>
<feature type="domain" description="Acyl-ACP thioesterase-like C-terminal" evidence="9">
    <location>
        <begin position="154"/>
        <end position="205"/>
    </location>
</feature>
<evidence type="ECO:0000259" key="8">
    <source>
        <dbReference type="Pfam" id="PF01643"/>
    </source>
</evidence>
<proteinExistence type="inferred from homology"/>
<dbReference type="InterPro" id="IPR045023">
    <property type="entry name" value="FATA/B"/>
</dbReference>
<keyword evidence="7" id="KW-0275">Fatty acid biosynthesis</keyword>
<evidence type="ECO:0000259" key="9">
    <source>
        <dbReference type="Pfam" id="PF20791"/>
    </source>
</evidence>
<gene>
    <name evidence="10" type="ORF">QJ036_00390</name>
</gene>
<evidence type="ECO:0000256" key="2">
    <source>
        <dbReference type="ARBA" id="ARBA00022516"/>
    </source>
</evidence>
<dbReference type="InterPro" id="IPR049427">
    <property type="entry name" value="Acyl-ACP_TE_C"/>
</dbReference>
<dbReference type="InterPro" id="IPR002864">
    <property type="entry name" value="Acyl-ACP_thioesterase_NHD"/>
</dbReference>
<keyword evidence="5" id="KW-0809">Transit peptide</keyword>
<dbReference type="EMBL" id="JASGBQ010000001">
    <property type="protein sequence ID" value="MDI9240935.1"/>
    <property type="molecule type" value="Genomic_DNA"/>
</dbReference>
<accession>A0AAP4B788</accession>
<keyword evidence="6" id="KW-0443">Lipid metabolism</keyword>
<dbReference type="SUPFAM" id="SSF54637">
    <property type="entry name" value="Thioesterase/thiol ester dehydrase-isomerase"/>
    <property type="match status" value="2"/>
</dbReference>
<dbReference type="AlphaFoldDB" id="A0AAP4B788"/>
<name>A0AAP4B788_9FIRM</name>
<keyword evidence="11" id="KW-1185">Reference proteome</keyword>
<dbReference type="GO" id="GO:0016297">
    <property type="term" value="F:fatty acyl-[ACP] hydrolase activity"/>
    <property type="evidence" value="ECO:0007669"/>
    <property type="project" value="InterPro"/>
</dbReference>
<evidence type="ECO:0000313" key="10">
    <source>
        <dbReference type="EMBL" id="MDI9240935.1"/>
    </source>
</evidence>
<dbReference type="PANTHER" id="PTHR31727">
    <property type="entry name" value="OLEOYL-ACYL CARRIER PROTEIN THIOESTERASE 1, CHLOROPLASTIC"/>
    <property type="match status" value="1"/>
</dbReference>
<dbReference type="Proteomes" id="UP001300383">
    <property type="component" value="Unassembled WGS sequence"/>
</dbReference>
<dbReference type="GO" id="GO:0000036">
    <property type="term" value="F:acyl carrier activity"/>
    <property type="evidence" value="ECO:0007669"/>
    <property type="project" value="TreeGrafter"/>
</dbReference>
<dbReference type="PANTHER" id="PTHR31727:SF6">
    <property type="entry name" value="OLEOYL-ACYL CARRIER PROTEIN THIOESTERASE 1, CHLOROPLASTIC"/>
    <property type="match status" value="1"/>
</dbReference>
<comment type="similarity">
    <text evidence="1">Belongs to the acyl-ACP thioesterase family.</text>
</comment>
<evidence type="ECO:0000256" key="4">
    <source>
        <dbReference type="ARBA" id="ARBA00022832"/>
    </source>
</evidence>
<evidence type="ECO:0000256" key="1">
    <source>
        <dbReference type="ARBA" id="ARBA00006500"/>
    </source>
</evidence>
<dbReference type="RefSeq" id="WP_283229447.1">
    <property type="nucleotide sequence ID" value="NZ_JASGBQ010000001.1"/>
</dbReference>